<organism evidence="1 2">
    <name type="scientific">Candida boidinii</name>
    <name type="common">Yeast</name>
    <dbReference type="NCBI Taxonomy" id="5477"/>
    <lineage>
        <taxon>Eukaryota</taxon>
        <taxon>Fungi</taxon>
        <taxon>Dikarya</taxon>
        <taxon>Ascomycota</taxon>
        <taxon>Saccharomycotina</taxon>
        <taxon>Pichiomycetes</taxon>
        <taxon>Pichiales</taxon>
        <taxon>Pichiaceae</taxon>
        <taxon>Ogataea</taxon>
        <taxon>Ogataea/Candida clade</taxon>
    </lineage>
</organism>
<proteinExistence type="predicted"/>
<gene>
    <name evidence="1" type="ORF">Cboi01_000287000</name>
</gene>
<evidence type="ECO:0000313" key="1">
    <source>
        <dbReference type="EMBL" id="GME92755.1"/>
    </source>
</evidence>
<dbReference type="EMBL" id="BSXV01001413">
    <property type="protein sequence ID" value="GME92755.1"/>
    <property type="molecule type" value="Genomic_DNA"/>
</dbReference>
<evidence type="ECO:0000313" key="2">
    <source>
        <dbReference type="Proteomes" id="UP001165101"/>
    </source>
</evidence>
<dbReference type="Proteomes" id="UP001165101">
    <property type="component" value="Unassembled WGS sequence"/>
</dbReference>
<protein>
    <submittedName>
        <fullName evidence="1">Unnamed protein product</fullName>
    </submittedName>
</protein>
<sequence>MFRIHKFRLIILITLILLPIIYLLTTSNHLSNVINDNNFYNTLNKIQNNQNNHNNKIKNKNSGKIIDIKTLDIPYPNDPTILLDSIDKSTKPEITTENTDNNSEDNSENSIIINQSFNPLINTTLDNSLNTTTELPPILPKNYNGPINPNFYSQFEQKRLLNNFKNYELENDLIIRQNATILSLVRNEELYDMLSSIQQVEDRFNNKFHYDWVFLNDKPFTDEFIKLTSSLCSGITRYGIIPYDHWSYPDFINQDTAKKIREMKKFQNIPYWKSESYRHMCRFNSGFFYKHPILNDYQYYWRVEPNVIFNCNIINDPFKFMIDNNKLYGFTISMLEFSKTIPNLFKLTKEFFLKNDLIKKNYLPNINDSLLNFITDISKFNNYDEIDIDKLNYNLCHFWSNFEIANLDLFRNELYESFFQYLDKSGGFFYERWGDAPVHTLAVAFMLRKDQVHIFQDISYRHTVAGTCPLDDQQLVDLKCSCNPELDWAWNSASSCNPLFVNVSNSEKPKDYDKYMKIKIENEKEQERLRLINVEIKRKEARARAEMRKQQAEERRKKKEVFKQQIKEQRLNNGRAKKNDQQNENNENVQNEK</sequence>
<accession>A0ACB5TQH3</accession>
<keyword evidence="2" id="KW-1185">Reference proteome</keyword>
<reference evidence="1" key="1">
    <citation type="submission" date="2023-04" db="EMBL/GenBank/DDBJ databases">
        <title>Candida boidinii NBRC 1967.</title>
        <authorList>
            <person name="Ichikawa N."/>
            <person name="Sato H."/>
            <person name="Tonouchi N."/>
        </authorList>
    </citation>
    <scope>NUCLEOTIDE SEQUENCE</scope>
    <source>
        <strain evidence="1">NBRC 1967</strain>
    </source>
</reference>
<name>A0ACB5TQH3_CANBO</name>
<comment type="caution">
    <text evidence="1">The sequence shown here is derived from an EMBL/GenBank/DDBJ whole genome shotgun (WGS) entry which is preliminary data.</text>
</comment>